<feature type="binding site" evidence="6">
    <location>
        <position position="149"/>
    </location>
    <ligand>
        <name>Mg(2+)</name>
        <dbReference type="ChEBI" id="CHEBI:18420"/>
    </ligand>
</feature>
<dbReference type="InterPro" id="IPR011206">
    <property type="entry name" value="Citrate_lyase_beta/mcl1/mcl2"/>
</dbReference>
<feature type="binding site" evidence="6">
    <location>
        <position position="122"/>
    </location>
    <ligand>
        <name>Mg(2+)</name>
        <dbReference type="ChEBI" id="CHEBI:18420"/>
    </ligand>
</feature>
<dbReference type="Proteomes" id="UP000229081">
    <property type="component" value="Chromosome"/>
</dbReference>
<dbReference type="GO" id="GO:0016829">
    <property type="term" value="F:lyase activity"/>
    <property type="evidence" value="ECO:0007669"/>
    <property type="project" value="UniProtKB-KW"/>
</dbReference>
<dbReference type="InterPro" id="IPR015813">
    <property type="entry name" value="Pyrv/PenolPyrv_kinase-like_dom"/>
</dbReference>
<evidence type="ECO:0000256" key="2">
    <source>
        <dbReference type="ARBA" id="ARBA00005568"/>
    </source>
</evidence>
<comment type="cofactor">
    <cofactor evidence="1">
        <name>Mg(2+)</name>
        <dbReference type="ChEBI" id="CHEBI:18420"/>
    </cofactor>
</comment>
<feature type="binding site" evidence="5">
    <location>
        <position position="122"/>
    </location>
    <ligand>
        <name>substrate</name>
    </ligand>
</feature>
<evidence type="ECO:0000256" key="6">
    <source>
        <dbReference type="PIRSR" id="PIRSR015582-2"/>
    </source>
</evidence>
<proteinExistence type="inferred from homology"/>
<name>A0A2K8MIV4_9SPHN</name>
<keyword evidence="4 6" id="KW-0460">Magnesium</keyword>
<evidence type="ECO:0000259" key="7">
    <source>
        <dbReference type="Pfam" id="PF03328"/>
    </source>
</evidence>
<dbReference type="PANTHER" id="PTHR32308:SF10">
    <property type="entry name" value="CITRATE LYASE SUBUNIT BETA"/>
    <property type="match status" value="1"/>
</dbReference>
<evidence type="ECO:0000256" key="4">
    <source>
        <dbReference type="ARBA" id="ARBA00022842"/>
    </source>
</evidence>
<feature type="binding site" evidence="5">
    <location>
        <position position="65"/>
    </location>
    <ligand>
        <name>substrate</name>
    </ligand>
</feature>
<evidence type="ECO:0000313" key="8">
    <source>
        <dbReference type="EMBL" id="ATY33818.1"/>
    </source>
</evidence>
<dbReference type="SUPFAM" id="SSF51621">
    <property type="entry name" value="Phosphoenolpyruvate/pyruvate domain"/>
    <property type="match status" value="1"/>
</dbReference>
<dbReference type="RefSeq" id="WP_100283615.1">
    <property type="nucleotide sequence ID" value="NZ_CP024923.1"/>
</dbReference>
<dbReference type="PIRSF" id="PIRSF015582">
    <property type="entry name" value="Cit_lyase_B"/>
    <property type="match status" value="1"/>
</dbReference>
<organism evidence="8 9">
    <name type="scientific">Sphingomonas psychrotolerans</name>
    <dbReference type="NCBI Taxonomy" id="1327635"/>
    <lineage>
        <taxon>Bacteria</taxon>
        <taxon>Pseudomonadati</taxon>
        <taxon>Pseudomonadota</taxon>
        <taxon>Alphaproteobacteria</taxon>
        <taxon>Sphingomonadales</taxon>
        <taxon>Sphingomonadaceae</taxon>
        <taxon>Sphingomonas</taxon>
    </lineage>
</organism>
<dbReference type="GO" id="GO:0006107">
    <property type="term" value="P:oxaloacetate metabolic process"/>
    <property type="evidence" value="ECO:0007669"/>
    <property type="project" value="TreeGrafter"/>
</dbReference>
<accession>A0A2K8MIV4</accession>
<evidence type="ECO:0000256" key="1">
    <source>
        <dbReference type="ARBA" id="ARBA00001946"/>
    </source>
</evidence>
<dbReference type="PANTHER" id="PTHR32308">
    <property type="entry name" value="LYASE BETA SUBUNIT, PUTATIVE (AFU_ORTHOLOGUE AFUA_4G13030)-RELATED"/>
    <property type="match status" value="1"/>
</dbReference>
<dbReference type="Pfam" id="PF03328">
    <property type="entry name" value="HpcH_HpaI"/>
    <property type="match status" value="1"/>
</dbReference>
<gene>
    <name evidence="8" type="ORF">CVN68_19180</name>
</gene>
<evidence type="ECO:0000256" key="3">
    <source>
        <dbReference type="ARBA" id="ARBA00022723"/>
    </source>
</evidence>
<keyword evidence="3 6" id="KW-0479">Metal-binding</keyword>
<dbReference type="GO" id="GO:0000287">
    <property type="term" value="F:magnesium ion binding"/>
    <property type="evidence" value="ECO:0007669"/>
    <property type="project" value="TreeGrafter"/>
</dbReference>
<keyword evidence="9" id="KW-1185">Reference proteome</keyword>
<comment type="similarity">
    <text evidence="2">Belongs to the HpcH/HpaI aldolase family.</text>
</comment>
<keyword evidence="8" id="KW-0456">Lyase</keyword>
<sequence>MRSKLFVPATRADFFAKALASDADAIAFDLEDAVPEDAKASARTQLGEFLASDVAGATSKVIIVRVNAPDTAHFNEDVASVLRGRIDLINLPKCDDGAAVRAAAERMAAAAEAPPKLLVNIETPRGLARAAEIASAHPMVVGLQVGLNDLFASLGIERRRQEHVHAALWSIRLAAGEAGCFAYDGAWPDLGDEQGYRTEAELARSLGYLGKSCVHPKQIAIANAVFGLDQATLDRARRIVAAARAAELDGRGAFTLDGEMIDRPAIQQAETMLAAAGPGQEP</sequence>
<dbReference type="Gene3D" id="3.20.20.60">
    <property type="entry name" value="Phosphoenolpyruvate-binding domains"/>
    <property type="match status" value="1"/>
</dbReference>
<dbReference type="AlphaFoldDB" id="A0A2K8MIV4"/>
<feature type="domain" description="HpcH/HpaI aldolase/citrate lyase" evidence="7">
    <location>
        <begin position="2"/>
        <end position="216"/>
    </location>
</feature>
<dbReference type="OrthoDB" id="9800547at2"/>
<dbReference type="InterPro" id="IPR005000">
    <property type="entry name" value="Aldolase/citrate-lyase_domain"/>
</dbReference>
<dbReference type="EMBL" id="CP024923">
    <property type="protein sequence ID" value="ATY33818.1"/>
    <property type="molecule type" value="Genomic_DNA"/>
</dbReference>
<evidence type="ECO:0000313" key="9">
    <source>
        <dbReference type="Proteomes" id="UP000229081"/>
    </source>
</evidence>
<reference evidence="8 9" key="1">
    <citation type="submission" date="2017-11" db="EMBL/GenBank/DDBJ databases">
        <title>Complete genome sequence of Sphingomonas sp. Strain Cra20, a psychrotolerant potential plant growth promoting rhizobacteria.</title>
        <authorList>
            <person name="Luo Y."/>
        </authorList>
    </citation>
    <scope>NUCLEOTIDE SEQUENCE [LARGE SCALE GENOMIC DNA]</scope>
    <source>
        <strain evidence="8 9">Cra20</strain>
    </source>
</reference>
<evidence type="ECO:0000256" key="5">
    <source>
        <dbReference type="PIRSR" id="PIRSR015582-1"/>
    </source>
</evidence>
<protein>
    <submittedName>
        <fullName evidence="8">CoA ester lyase</fullName>
    </submittedName>
</protein>
<dbReference type="KEGG" id="sphc:CVN68_19180"/>
<dbReference type="InterPro" id="IPR040442">
    <property type="entry name" value="Pyrv_kinase-like_dom_sf"/>
</dbReference>